<feature type="transmembrane region" description="Helical" evidence="5">
    <location>
        <begin position="322"/>
        <end position="340"/>
    </location>
</feature>
<evidence type="ECO:0000256" key="1">
    <source>
        <dbReference type="ARBA" id="ARBA00004141"/>
    </source>
</evidence>
<proteinExistence type="predicted"/>
<evidence type="ECO:0000256" key="5">
    <source>
        <dbReference type="SAM" id="Phobius"/>
    </source>
</evidence>
<reference evidence="7 8" key="1">
    <citation type="submission" date="2017-06" db="EMBL/GenBank/DDBJ databases">
        <title>Complete genome sequence of Paenibacillus donghaensis KCTC 13049T isolated from East Sea sediment, South Korea.</title>
        <authorList>
            <person name="Jung B.K."/>
            <person name="Hong S.-J."/>
            <person name="Shin J.-H."/>
        </authorList>
    </citation>
    <scope>NUCLEOTIDE SEQUENCE [LARGE SCALE GENOMIC DNA]</scope>
    <source>
        <strain evidence="7 8">KCTC 13049</strain>
    </source>
</reference>
<evidence type="ECO:0000256" key="4">
    <source>
        <dbReference type="ARBA" id="ARBA00023136"/>
    </source>
</evidence>
<dbReference type="OrthoDB" id="1808577at2"/>
<feature type="transmembrane region" description="Helical" evidence="5">
    <location>
        <begin position="250"/>
        <end position="266"/>
    </location>
</feature>
<feature type="transmembrane region" description="Helical" evidence="5">
    <location>
        <begin position="21"/>
        <end position="42"/>
    </location>
</feature>
<feature type="transmembrane region" description="Helical" evidence="5">
    <location>
        <begin position="54"/>
        <end position="73"/>
    </location>
</feature>
<dbReference type="Proteomes" id="UP000249890">
    <property type="component" value="Chromosome"/>
</dbReference>
<keyword evidence="4 5" id="KW-0472">Membrane</keyword>
<dbReference type="Pfam" id="PF04932">
    <property type="entry name" value="Wzy_C"/>
    <property type="match status" value="1"/>
</dbReference>
<feature type="transmembrane region" description="Helical" evidence="5">
    <location>
        <begin position="552"/>
        <end position="573"/>
    </location>
</feature>
<evidence type="ECO:0000313" key="7">
    <source>
        <dbReference type="EMBL" id="ASA24436.1"/>
    </source>
</evidence>
<feature type="transmembrane region" description="Helical" evidence="5">
    <location>
        <begin position="273"/>
        <end position="292"/>
    </location>
</feature>
<feature type="transmembrane region" description="Helical" evidence="5">
    <location>
        <begin position="226"/>
        <end position="244"/>
    </location>
</feature>
<feature type="transmembrane region" description="Helical" evidence="5">
    <location>
        <begin position="455"/>
        <end position="481"/>
    </location>
</feature>
<organism evidence="7 8">
    <name type="scientific">Paenibacillus donghaensis</name>
    <dbReference type="NCBI Taxonomy" id="414771"/>
    <lineage>
        <taxon>Bacteria</taxon>
        <taxon>Bacillati</taxon>
        <taxon>Bacillota</taxon>
        <taxon>Bacilli</taxon>
        <taxon>Bacillales</taxon>
        <taxon>Paenibacillaceae</taxon>
        <taxon>Paenibacillus</taxon>
    </lineage>
</organism>
<feature type="domain" description="O-antigen ligase-related" evidence="6">
    <location>
        <begin position="352"/>
        <end position="471"/>
    </location>
</feature>
<dbReference type="EMBL" id="CP021780">
    <property type="protein sequence ID" value="ASA24436.1"/>
    <property type="molecule type" value="Genomic_DNA"/>
</dbReference>
<evidence type="ECO:0000259" key="6">
    <source>
        <dbReference type="Pfam" id="PF04932"/>
    </source>
</evidence>
<dbReference type="PANTHER" id="PTHR37422">
    <property type="entry name" value="TEICHURONIC ACID BIOSYNTHESIS PROTEIN TUAE"/>
    <property type="match status" value="1"/>
</dbReference>
<dbReference type="GO" id="GO:0016020">
    <property type="term" value="C:membrane"/>
    <property type="evidence" value="ECO:0007669"/>
    <property type="project" value="UniProtKB-SubCell"/>
</dbReference>
<dbReference type="InterPro" id="IPR051533">
    <property type="entry name" value="WaaL-like"/>
</dbReference>
<feature type="transmembrane region" description="Helical" evidence="5">
    <location>
        <begin position="361"/>
        <end position="381"/>
    </location>
</feature>
<feature type="transmembrane region" description="Helical" evidence="5">
    <location>
        <begin position="111"/>
        <end position="131"/>
    </location>
</feature>
<sequence>MSKPVYGKNASQSRNVEKIPGPVWALVVGLILFLIWTPFQVALFNGQALDYENAIYVSALLSGLMLLLWVGLYYKKFKLEEQRDLTAAVSLLLPVLYALSVFVAVSHYMAMNLFFIQSMYAAVFIIAFYLLKQKQLNVVIQNAVLAVAYFIVGFGLLNWLGGWKFAGNLVGWFTSTVTNGRYWDAVMVDSNGLRLTSVFQYANTYAAFLMAFLFVAVFALIRSRKWYGTLTHAFMLVPLIVSLLLTLSRGGLVMLPVAFVLLLLFLKPVQQILWIVHLGIAGIAALIVTTPVSDLGISLNAQQIDGVTKLVANFNAGDAFKGWAYLLGASAVATALSWAIQKYAAPWLHRKLGGSESRKLTGLWIPLGSVVMVAIIAFLFIGTSAKNILPANISVRLENINFRQHSVLERITFYKDSMKVIKDYPILGTGGGGWATLYEKYENNPYTVRQVHNFFLQYLIEVGIVGFVLFMSFILYIFYKYIRGYVKRDKDDFQNGFFFLIIALSILIHSLLDFNLSYAFMGILVFIGLAGMTVVMDSKPLRKGWNKKGVRLGYLAALTIGTVYMLFLSITYISSASDGMKAKKLVNVSQSYEELKTPLVAALKERPSHPESALMLSSIDQTVFAQTQDEQFLAESYSVLTRALKDEPFNKQLLVQLASYYDLKGQSDLAYKVYLDNTVNFNWDIDWYSELFNRGALLAQEASAQKDDAKLQEFLQTVFKTYEHVLANIEHLKTLPPEQLQGRPFAITPIIALNIGNMQLLKGDAEAAAATVKLGFTGNYAELADSGNLWTTDWYAGFIRISSDLGQATFAQQPADLSPMYVHSQNGLQAYKLLATHPEFKTTPAIALNVGKMQYMTRQTQLAISTLQQVLTDDYNDATNREIARWYLAAQQRAGIAPDQAVYDKLIAADPAEAEQVTQIANTRLN</sequence>
<keyword evidence="2 5" id="KW-0812">Transmembrane</keyword>
<evidence type="ECO:0000256" key="2">
    <source>
        <dbReference type="ARBA" id="ARBA00022692"/>
    </source>
</evidence>
<feature type="transmembrane region" description="Helical" evidence="5">
    <location>
        <begin position="202"/>
        <end position="221"/>
    </location>
</feature>
<dbReference type="PANTHER" id="PTHR37422:SF13">
    <property type="entry name" value="LIPOPOLYSACCHARIDE BIOSYNTHESIS PROTEIN PA4999-RELATED"/>
    <property type="match status" value="1"/>
</dbReference>
<feature type="transmembrane region" description="Helical" evidence="5">
    <location>
        <begin position="493"/>
        <end position="512"/>
    </location>
</feature>
<feature type="transmembrane region" description="Helical" evidence="5">
    <location>
        <begin position="85"/>
        <end position="105"/>
    </location>
</feature>
<dbReference type="AlphaFoldDB" id="A0A2Z2KCI5"/>
<evidence type="ECO:0000313" key="8">
    <source>
        <dbReference type="Proteomes" id="UP000249890"/>
    </source>
</evidence>
<keyword evidence="8" id="KW-1185">Reference proteome</keyword>
<keyword evidence="3 5" id="KW-1133">Transmembrane helix</keyword>
<dbReference type="KEGG" id="pdh:B9T62_29005"/>
<gene>
    <name evidence="7" type="ORF">B9T62_29005</name>
</gene>
<feature type="transmembrane region" description="Helical" evidence="5">
    <location>
        <begin position="143"/>
        <end position="161"/>
    </location>
</feature>
<feature type="transmembrane region" description="Helical" evidence="5">
    <location>
        <begin position="518"/>
        <end position="536"/>
    </location>
</feature>
<evidence type="ECO:0000256" key="3">
    <source>
        <dbReference type="ARBA" id="ARBA00022989"/>
    </source>
</evidence>
<dbReference type="RefSeq" id="WP_087918407.1">
    <property type="nucleotide sequence ID" value="NZ_CP021780.1"/>
</dbReference>
<protein>
    <submittedName>
        <fullName evidence="7">Polymerase</fullName>
    </submittedName>
</protein>
<comment type="subcellular location">
    <subcellularLocation>
        <location evidence="1">Membrane</location>
        <topology evidence="1">Multi-pass membrane protein</topology>
    </subcellularLocation>
</comment>
<accession>A0A2Z2KCI5</accession>
<dbReference type="InterPro" id="IPR007016">
    <property type="entry name" value="O-antigen_ligase-rel_domated"/>
</dbReference>
<name>A0A2Z2KCI5_9BACL</name>